<evidence type="ECO:0000313" key="3">
    <source>
        <dbReference type="WBParaSite" id="EgrG_002066000"/>
    </source>
</evidence>
<sequence length="83" mass="8802">MYEGRRVNVDPFGVPAAIATAVVADFAMAKDVVADTLIVGISSNDAVYMNSPSIQLMLLIKMADIDGIKSDPVNIYCKHSTAA</sequence>
<name>A0A068WZ71_ECHGR</name>
<dbReference type="Proteomes" id="UP000492820">
    <property type="component" value="Unassembled WGS sequence"/>
</dbReference>
<evidence type="ECO:0000313" key="2">
    <source>
        <dbReference type="Proteomes" id="UP000492820"/>
    </source>
</evidence>
<evidence type="ECO:0000313" key="1">
    <source>
        <dbReference type="EMBL" id="CDS25182.1"/>
    </source>
</evidence>
<accession>A0A068WZ71</accession>
<dbReference type="WBParaSite" id="EgrG_002066000">
    <property type="protein sequence ID" value="EgrG_002066000"/>
    <property type="gene ID" value="EgrG_002066000"/>
</dbReference>
<reference evidence="3" key="3">
    <citation type="submission" date="2020-10" db="UniProtKB">
        <authorList>
            <consortium name="WormBaseParasite"/>
        </authorList>
    </citation>
    <scope>IDENTIFICATION</scope>
</reference>
<gene>
    <name evidence="1" type="ORF">EgrG_002066000</name>
</gene>
<protein>
    <submittedName>
        <fullName evidence="3">Acetyl-CoA C-acetyltransferase</fullName>
    </submittedName>
</protein>
<reference evidence="1 2" key="1">
    <citation type="journal article" date="2013" name="Nature">
        <title>The genomes of four tapeworm species reveal adaptations to parasitism.</title>
        <authorList>
            <person name="Tsai I.J."/>
            <person name="Zarowiecki M."/>
            <person name="Holroyd N."/>
            <person name="Garciarrubio A."/>
            <person name="Sanchez-Flores A."/>
            <person name="Brooks K.L."/>
            <person name="Tracey A."/>
            <person name="Bobes R.J."/>
            <person name="Fragoso G."/>
            <person name="Sciutto E."/>
            <person name="Aslett M."/>
            <person name="Beasley H."/>
            <person name="Bennett H.M."/>
            <person name="Cai J."/>
            <person name="Camicia F."/>
            <person name="Clark R."/>
            <person name="Cucher M."/>
            <person name="De Silva N."/>
            <person name="Day T.A."/>
            <person name="Deplazes P."/>
            <person name="Estrada K."/>
            <person name="Fernandez C."/>
            <person name="Holland P.W."/>
            <person name="Hou J."/>
            <person name="Hu S."/>
            <person name="Huckvale T."/>
            <person name="Hung S.S."/>
            <person name="Kamenetzky L."/>
            <person name="Keane J.A."/>
            <person name="Kiss F."/>
            <person name="Koziol U."/>
            <person name="Lambert O."/>
            <person name="Liu K."/>
            <person name="Luo X."/>
            <person name="Luo Y."/>
            <person name="Macchiaroli N."/>
            <person name="Nichol S."/>
            <person name="Paps J."/>
            <person name="Parkinson J."/>
            <person name="Pouchkina-Stantcheva N."/>
            <person name="Riddiford N."/>
            <person name="Rosenzvit M."/>
            <person name="Salinas G."/>
            <person name="Wasmuth J.D."/>
            <person name="Zamanian M."/>
            <person name="Zheng Y."/>
            <person name="Cai X."/>
            <person name="Soberon X."/>
            <person name="Olson P.D."/>
            <person name="Laclette J.P."/>
            <person name="Brehm K."/>
            <person name="Berriman M."/>
            <person name="Garciarrubio A."/>
            <person name="Bobes R.J."/>
            <person name="Fragoso G."/>
            <person name="Sanchez-Flores A."/>
            <person name="Estrada K."/>
            <person name="Cevallos M.A."/>
            <person name="Morett E."/>
            <person name="Gonzalez V."/>
            <person name="Portillo T."/>
            <person name="Ochoa-Leyva A."/>
            <person name="Jose M.V."/>
            <person name="Sciutto E."/>
            <person name="Landa A."/>
            <person name="Jimenez L."/>
            <person name="Valdes V."/>
            <person name="Carrero J.C."/>
            <person name="Larralde C."/>
            <person name="Morales-Montor J."/>
            <person name="Limon-Lason J."/>
            <person name="Soberon X."/>
            <person name="Laclette J.P."/>
        </authorList>
    </citation>
    <scope>NUCLEOTIDE SEQUENCE [LARGE SCALE GENOMIC DNA]</scope>
</reference>
<organism evidence="1">
    <name type="scientific">Echinococcus granulosus</name>
    <name type="common">Hydatid tapeworm</name>
    <dbReference type="NCBI Taxonomy" id="6210"/>
    <lineage>
        <taxon>Eukaryota</taxon>
        <taxon>Metazoa</taxon>
        <taxon>Spiralia</taxon>
        <taxon>Lophotrochozoa</taxon>
        <taxon>Platyhelminthes</taxon>
        <taxon>Cestoda</taxon>
        <taxon>Eucestoda</taxon>
        <taxon>Cyclophyllidea</taxon>
        <taxon>Taeniidae</taxon>
        <taxon>Echinococcus</taxon>
        <taxon>Echinococcus granulosus group</taxon>
    </lineage>
</organism>
<proteinExistence type="predicted"/>
<dbReference type="EMBL" id="LK028774">
    <property type="protein sequence ID" value="CDS25182.1"/>
    <property type="molecule type" value="Genomic_DNA"/>
</dbReference>
<reference evidence="1" key="2">
    <citation type="submission" date="2014-06" db="EMBL/GenBank/DDBJ databases">
        <authorList>
            <person name="Aslett M."/>
        </authorList>
    </citation>
    <scope>NUCLEOTIDE SEQUENCE</scope>
</reference>
<dbReference type="AlphaFoldDB" id="A0A068WZ71"/>